<dbReference type="Proteomes" id="UP001320159">
    <property type="component" value="Unassembled WGS sequence"/>
</dbReference>
<proteinExistence type="predicted"/>
<gene>
    <name evidence="2" type="ORF">CUJ83_09385</name>
</gene>
<keyword evidence="1" id="KW-0812">Transmembrane</keyword>
<accession>A0AAP2RDE4</accession>
<dbReference type="EMBL" id="PGCK01000007">
    <property type="protein sequence ID" value="MCD1295209.1"/>
    <property type="molecule type" value="Genomic_DNA"/>
</dbReference>
<keyword evidence="1" id="KW-1133">Transmembrane helix</keyword>
<comment type="caution">
    <text evidence="2">The sequence shown here is derived from an EMBL/GenBank/DDBJ whole genome shotgun (WGS) entry which is preliminary data.</text>
</comment>
<dbReference type="RefSeq" id="WP_230742058.1">
    <property type="nucleotide sequence ID" value="NZ_PGCK01000007.1"/>
</dbReference>
<reference evidence="2 3" key="1">
    <citation type="submission" date="2017-11" db="EMBL/GenBank/DDBJ databases">
        <title>Isolation and Characterization of Family Methanocellaceae Species from Potential Methane Hydrate Area Offshore Southwestern Taiwan.</title>
        <authorList>
            <person name="Zhang W.-L."/>
            <person name="Chen W.-C."/>
            <person name="Lai M.-C."/>
            <person name="Chen S.-C."/>
        </authorList>
    </citation>
    <scope>NUCLEOTIDE SEQUENCE [LARGE SCALE GENOMIC DNA]</scope>
    <source>
        <strain evidence="2 3">CWC-04</strain>
    </source>
</reference>
<evidence type="ECO:0000313" key="2">
    <source>
        <dbReference type="EMBL" id="MCD1295209.1"/>
    </source>
</evidence>
<keyword evidence="3" id="KW-1185">Reference proteome</keyword>
<keyword evidence="1" id="KW-0472">Membrane</keyword>
<organism evidence="2 3">
    <name type="scientific">Methanooceanicella nereidis</name>
    <dbReference type="NCBI Taxonomy" id="2052831"/>
    <lineage>
        <taxon>Archaea</taxon>
        <taxon>Methanobacteriati</taxon>
        <taxon>Methanobacteriota</taxon>
        <taxon>Stenosarchaea group</taxon>
        <taxon>Methanomicrobia</taxon>
        <taxon>Methanocellales</taxon>
        <taxon>Methanocellaceae</taxon>
        <taxon>Methanooceanicella</taxon>
    </lineage>
</organism>
<feature type="transmembrane region" description="Helical" evidence="1">
    <location>
        <begin position="45"/>
        <end position="68"/>
    </location>
</feature>
<feature type="transmembrane region" description="Helical" evidence="1">
    <location>
        <begin position="6"/>
        <end position="25"/>
    </location>
</feature>
<feature type="transmembrane region" description="Helical" evidence="1">
    <location>
        <begin position="80"/>
        <end position="101"/>
    </location>
</feature>
<evidence type="ECO:0000313" key="3">
    <source>
        <dbReference type="Proteomes" id="UP001320159"/>
    </source>
</evidence>
<name>A0AAP2RDE4_9EURY</name>
<dbReference type="AlphaFoldDB" id="A0AAP2RDE4"/>
<sequence>MIENVNLVVLISFILDVVLVFLFIYNLSRYYKAKFIIKDDFTRNLITNILGMVVVFTLTFLDLWFISLGSELEKYISIDIIDLFSILMALVANLTLLYVAYNMYCKSVEVGFDVS</sequence>
<protein>
    <submittedName>
        <fullName evidence="2">Uncharacterized protein</fullName>
    </submittedName>
</protein>
<evidence type="ECO:0000256" key="1">
    <source>
        <dbReference type="SAM" id="Phobius"/>
    </source>
</evidence>